<dbReference type="Pfam" id="PF01425">
    <property type="entry name" value="Amidase"/>
    <property type="match status" value="1"/>
</dbReference>
<evidence type="ECO:0000313" key="3">
    <source>
        <dbReference type="EMBL" id="UGS35781.1"/>
    </source>
</evidence>
<evidence type="ECO:0000256" key="1">
    <source>
        <dbReference type="ARBA" id="ARBA00009199"/>
    </source>
</evidence>
<evidence type="ECO:0000259" key="2">
    <source>
        <dbReference type="Pfam" id="PF01425"/>
    </source>
</evidence>
<dbReference type="KEGG" id="sbae:DSM104329_02176"/>
<dbReference type="InterPro" id="IPR000120">
    <property type="entry name" value="Amidase"/>
</dbReference>
<keyword evidence="4" id="KW-1185">Reference proteome</keyword>
<name>A0A9E6XXU6_9ACTN</name>
<feature type="domain" description="Amidase" evidence="2">
    <location>
        <begin position="23"/>
        <end position="410"/>
    </location>
</feature>
<dbReference type="Gene3D" id="3.90.1300.10">
    <property type="entry name" value="Amidase signature (AS) domain"/>
    <property type="match status" value="1"/>
</dbReference>
<dbReference type="Proteomes" id="UP001162834">
    <property type="component" value="Chromosome"/>
</dbReference>
<protein>
    <submittedName>
        <fullName evidence="3">Amidase AmiD</fullName>
        <ecNumber evidence="3">3.5.1.4</ecNumber>
    </submittedName>
</protein>
<dbReference type="InterPro" id="IPR036928">
    <property type="entry name" value="AS_sf"/>
</dbReference>
<dbReference type="PANTHER" id="PTHR11895:SF7">
    <property type="entry name" value="GLUTAMYL-TRNA(GLN) AMIDOTRANSFERASE SUBUNIT A, MITOCHONDRIAL"/>
    <property type="match status" value="1"/>
</dbReference>
<sequence length="419" mass="43039">MAAPPTATAALRSLAARELSAADLLEGLLRRIDEQSQLGCYVHVDAEGARRAARAADDARAAGDDRPLLGLPIIVKDLLDVAGMPTTACSRRWSHVPGGDAACVRSLRAAGAVIVGKGHTNEWAFGIDGANPWRLPCRNPHDPDRLPGGSSSGPAVAVAAGLALGGVGTDTSGSLRIPAALCGIVSVRATPGRVPMDGVLALAPSYDIAGPMAADAADAALLLTAMTIPGTAPAAPPPRRIALVTTLTDDAAPEVAERVRATAAALGADEIALPGLARAHEVHPTIQLYEAARITAARGVDHDDLAPDVAQRIAIGARVTDDQYLQARAERVAIARAVLDALDRYDVLLAPASPIVAPPRDLADVRTPLLQCVVPLSQVPVPVVTTPLPGPGLPIGAQVIGRPGSDEALLAFSERVRRP</sequence>
<dbReference type="EMBL" id="CP087164">
    <property type="protein sequence ID" value="UGS35781.1"/>
    <property type="molecule type" value="Genomic_DNA"/>
</dbReference>
<reference evidence="3" key="1">
    <citation type="journal article" date="2022" name="Int. J. Syst. Evol. Microbiol.">
        <title>Pseudomonas aegrilactucae sp. nov. and Pseudomonas morbosilactucae sp. nov., pathogens causing bacterial rot of lettuce in Japan.</title>
        <authorList>
            <person name="Sawada H."/>
            <person name="Fujikawa T."/>
            <person name="Satou M."/>
        </authorList>
    </citation>
    <scope>NUCLEOTIDE SEQUENCE</scope>
    <source>
        <strain evidence="3">0166_1</strain>
    </source>
</reference>
<dbReference type="InterPro" id="IPR023631">
    <property type="entry name" value="Amidase_dom"/>
</dbReference>
<dbReference type="SUPFAM" id="SSF75304">
    <property type="entry name" value="Amidase signature (AS) enzymes"/>
    <property type="match status" value="1"/>
</dbReference>
<organism evidence="3 4">
    <name type="scientific">Capillimicrobium parvum</name>
    <dbReference type="NCBI Taxonomy" id="2884022"/>
    <lineage>
        <taxon>Bacteria</taxon>
        <taxon>Bacillati</taxon>
        <taxon>Actinomycetota</taxon>
        <taxon>Thermoleophilia</taxon>
        <taxon>Solirubrobacterales</taxon>
        <taxon>Capillimicrobiaceae</taxon>
        <taxon>Capillimicrobium</taxon>
    </lineage>
</organism>
<dbReference type="PANTHER" id="PTHR11895">
    <property type="entry name" value="TRANSAMIDASE"/>
    <property type="match status" value="1"/>
</dbReference>
<dbReference type="EC" id="3.5.1.4" evidence="3"/>
<dbReference type="RefSeq" id="WP_259315463.1">
    <property type="nucleotide sequence ID" value="NZ_CP087164.1"/>
</dbReference>
<accession>A0A9E6XXU6</accession>
<dbReference type="AlphaFoldDB" id="A0A9E6XXU6"/>
<comment type="similarity">
    <text evidence="1">Belongs to the amidase family.</text>
</comment>
<keyword evidence="3" id="KW-0378">Hydrolase</keyword>
<dbReference type="GO" id="GO:0004040">
    <property type="term" value="F:amidase activity"/>
    <property type="evidence" value="ECO:0007669"/>
    <property type="project" value="UniProtKB-EC"/>
</dbReference>
<proteinExistence type="inferred from homology"/>
<gene>
    <name evidence="3" type="primary">amiD</name>
    <name evidence="3" type="ORF">DSM104329_02176</name>
</gene>
<evidence type="ECO:0000313" key="4">
    <source>
        <dbReference type="Proteomes" id="UP001162834"/>
    </source>
</evidence>